<keyword evidence="1" id="KW-0677">Repeat</keyword>
<comment type="caution">
    <text evidence="5">The sequence shown here is derived from an EMBL/GenBank/DDBJ whole genome shotgun (WGS) entry which is preliminary data.</text>
</comment>
<dbReference type="Pfam" id="PF13432">
    <property type="entry name" value="TPR_16"/>
    <property type="match status" value="1"/>
</dbReference>
<dbReference type="SUPFAM" id="SSF48452">
    <property type="entry name" value="TPR-like"/>
    <property type="match status" value="2"/>
</dbReference>
<dbReference type="InterPro" id="IPR018704">
    <property type="entry name" value="SecYEG/CpoB_TPR"/>
</dbReference>
<evidence type="ECO:0000256" key="3">
    <source>
        <dbReference type="SAM" id="SignalP"/>
    </source>
</evidence>
<keyword evidence="3" id="KW-0732">Signal</keyword>
<dbReference type="AlphaFoldDB" id="A0A7V8SUS7"/>
<dbReference type="EMBL" id="JACDQQ010000046">
    <property type="protein sequence ID" value="MBA0083445.1"/>
    <property type="molecule type" value="Genomic_DNA"/>
</dbReference>
<feature type="domain" description="Ancillary SecYEG translocon subunit/Cell division coordinator CpoB TPR" evidence="4">
    <location>
        <begin position="89"/>
        <end position="165"/>
    </location>
</feature>
<feature type="chain" id="PRO_5031438196" evidence="3">
    <location>
        <begin position="24"/>
        <end position="395"/>
    </location>
</feature>
<evidence type="ECO:0000313" key="5">
    <source>
        <dbReference type="EMBL" id="MBA0083445.1"/>
    </source>
</evidence>
<accession>A0A7V8SUS7</accession>
<reference evidence="5" key="1">
    <citation type="submission" date="2020-06" db="EMBL/GenBank/DDBJ databases">
        <title>Legume-microbial interactions unlock mineral nutrients during tropical forest succession.</title>
        <authorList>
            <person name="Epihov D.Z."/>
        </authorList>
    </citation>
    <scope>NUCLEOTIDE SEQUENCE [LARGE SCALE GENOMIC DNA]</scope>
    <source>
        <strain evidence="5">Pan2503</strain>
    </source>
</reference>
<dbReference type="InterPro" id="IPR051012">
    <property type="entry name" value="CellSynth/LPSAsmb/PSIAsmb"/>
</dbReference>
<feature type="non-terminal residue" evidence="5">
    <location>
        <position position="395"/>
    </location>
</feature>
<dbReference type="Gene3D" id="1.25.40.10">
    <property type="entry name" value="Tetratricopeptide repeat domain"/>
    <property type="match status" value="3"/>
</dbReference>
<name>A0A7V8SUS7_9BACT</name>
<evidence type="ECO:0000256" key="2">
    <source>
        <dbReference type="ARBA" id="ARBA00022803"/>
    </source>
</evidence>
<keyword evidence="6" id="KW-1185">Reference proteome</keyword>
<keyword evidence="2" id="KW-0802">TPR repeat</keyword>
<dbReference type="Pfam" id="PF09976">
    <property type="entry name" value="TPR_21"/>
    <property type="match status" value="1"/>
</dbReference>
<gene>
    <name evidence="5" type="ORF">HRJ53_00455</name>
</gene>
<organism evidence="5 6">
    <name type="scientific">Candidatus Acidiferrum panamense</name>
    <dbReference type="NCBI Taxonomy" id="2741543"/>
    <lineage>
        <taxon>Bacteria</taxon>
        <taxon>Pseudomonadati</taxon>
        <taxon>Acidobacteriota</taxon>
        <taxon>Terriglobia</taxon>
        <taxon>Candidatus Acidiferrales</taxon>
        <taxon>Candidatus Acidiferrum</taxon>
    </lineage>
</organism>
<evidence type="ECO:0000313" key="6">
    <source>
        <dbReference type="Proteomes" id="UP000567293"/>
    </source>
</evidence>
<protein>
    <submittedName>
        <fullName evidence="5">Tetratricopeptide repeat protein</fullName>
    </submittedName>
</protein>
<dbReference type="PANTHER" id="PTHR45586:SF1">
    <property type="entry name" value="LIPOPOLYSACCHARIDE ASSEMBLY PROTEIN B"/>
    <property type="match status" value="1"/>
</dbReference>
<dbReference type="Proteomes" id="UP000567293">
    <property type="component" value="Unassembled WGS sequence"/>
</dbReference>
<sequence>MQAIRQLIGLSLAVGLAAYPASAGDLRDLYFGEALYHAYQGQYFEALQRLDTELAMYHGLDEPALDTLHFHINNAEFSVGDFELDYRMHQRAGRAIKAVLEGAVDEAVRNEAAFRLARICFQKDQLDDALQALARIKGAVPEEIRGDVEFLRANVYMAKGQPSEAVKVLAQLKSNESLAGFVAYNLGIALLQDGRTQEAIEQLDRAGQLPTGDPAGLAIRDKSNLVLGTILFESGNFERARQSLDRVHLEGPFSNQALLRAGWAEASAQQYRRALVPWNILADREPTDAAAQEVMLAAPHAYASLKLYGRAAIGYGRALELFSNQIDRVDASVRSIKEGRFLNALVREESREDETWVIRLRSLPDAPETYYLMELMASHDFQTALQNYLDLEELR</sequence>
<dbReference type="PANTHER" id="PTHR45586">
    <property type="entry name" value="TPR REPEAT-CONTAINING PROTEIN PA4667"/>
    <property type="match status" value="1"/>
</dbReference>
<evidence type="ECO:0000256" key="1">
    <source>
        <dbReference type="ARBA" id="ARBA00022737"/>
    </source>
</evidence>
<evidence type="ECO:0000259" key="4">
    <source>
        <dbReference type="Pfam" id="PF09976"/>
    </source>
</evidence>
<proteinExistence type="predicted"/>
<dbReference type="InterPro" id="IPR011990">
    <property type="entry name" value="TPR-like_helical_dom_sf"/>
</dbReference>
<feature type="signal peptide" evidence="3">
    <location>
        <begin position="1"/>
        <end position="23"/>
    </location>
</feature>